<feature type="transmembrane region" description="Helical" evidence="5">
    <location>
        <begin position="132"/>
        <end position="152"/>
    </location>
</feature>
<accession>A0A841M0R5</accession>
<feature type="transmembrane region" description="Helical" evidence="5">
    <location>
        <begin position="102"/>
        <end position="120"/>
    </location>
</feature>
<feature type="transmembrane region" description="Helical" evidence="5">
    <location>
        <begin position="46"/>
        <end position="63"/>
    </location>
</feature>
<proteinExistence type="inferred from homology"/>
<dbReference type="AlphaFoldDB" id="A0A841M0R5"/>
<keyword evidence="5" id="KW-1003">Cell membrane</keyword>
<evidence type="ECO:0000256" key="3">
    <source>
        <dbReference type="ARBA" id="ARBA00022989"/>
    </source>
</evidence>
<name>A0A841M0R5_9HYPH</name>
<sequence length="255" mass="27537">MDPVNIVALLLLAGLAAYMQTLTGFALGLIMMGGIALASIMPINEAAILVSFLTIINAVQVLAKGWRDIAKREFTLIIIPSLFFLLVGYWLLGLLLGSSVNWLKLVLGIFIVISSIQLLMKPTPLEKRSSAGSFVFFGSLAGLMGGLFSTAGPPLVYHLYRQPLRLAVIRETLVAIFGLNALLRLGTVTFTGQMPSGGFWWSLLAIPAVIMCTYLARRFPPPLSPVALRRLAFVLLFLSGASLVIPAFFTLVAVN</sequence>
<reference evidence="6 7" key="1">
    <citation type="submission" date="2020-08" db="EMBL/GenBank/DDBJ databases">
        <title>Genomic Encyclopedia of Type Strains, Phase IV (KMG-IV): sequencing the most valuable type-strain genomes for metagenomic binning, comparative biology and taxonomic classification.</title>
        <authorList>
            <person name="Goeker M."/>
        </authorList>
    </citation>
    <scope>NUCLEOTIDE SEQUENCE [LARGE SCALE GENOMIC DNA]</scope>
    <source>
        <strain evidence="6 7">DSM 22336</strain>
    </source>
</reference>
<keyword evidence="7" id="KW-1185">Reference proteome</keyword>
<protein>
    <recommendedName>
        <fullName evidence="5">Probable membrane transporter protein</fullName>
    </recommendedName>
</protein>
<comment type="caution">
    <text evidence="6">The sequence shown here is derived from an EMBL/GenBank/DDBJ whole genome shotgun (WGS) entry which is preliminary data.</text>
</comment>
<feature type="transmembrane region" description="Helical" evidence="5">
    <location>
        <begin position="231"/>
        <end position="254"/>
    </location>
</feature>
<evidence type="ECO:0000256" key="1">
    <source>
        <dbReference type="ARBA" id="ARBA00004141"/>
    </source>
</evidence>
<evidence type="ECO:0000313" key="7">
    <source>
        <dbReference type="Proteomes" id="UP000555393"/>
    </source>
</evidence>
<organism evidence="6 7">
    <name type="scientific">Paenochrobactrum gallinarii</name>
    <dbReference type="NCBI Taxonomy" id="643673"/>
    <lineage>
        <taxon>Bacteria</taxon>
        <taxon>Pseudomonadati</taxon>
        <taxon>Pseudomonadota</taxon>
        <taxon>Alphaproteobacteria</taxon>
        <taxon>Hyphomicrobiales</taxon>
        <taxon>Brucellaceae</taxon>
        <taxon>Paenochrobactrum</taxon>
    </lineage>
</organism>
<evidence type="ECO:0000256" key="5">
    <source>
        <dbReference type="RuleBase" id="RU363041"/>
    </source>
</evidence>
<dbReference type="InterPro" id="IPR002781">
    <property type="entry name" value="TM_pro_TauE-like"/>
</dbReference>
<evidence type="ECO:0000256" key="2">
    <source>
        <dbReference type="ARBA" id="ARBA00022692"/>
    </source>
</evidence>
<comment type="similarity">
    <text evidence="5">Belongs to the 4-toluene sulfonate uptake permease (TSUP) (TC 2.A.102) family.</text>
</comment>
<gene>
    <name evidence="6" type="ORF">FHS77_001984</name>
</gene>
<keyword evidence="3 5" id="KW-1133">Transmembrane helix</keyword>
<dbReference type="EMBL" id="JACIIU010000008">
    <property type="protein sequence ID" value="MBB6261429.1"/>
    <property type="molecule type" value="Genomic_DNA"/>
</dbReference>
<dbReference type="Proteomes" id="UP000555393">
    <property type="component" value="Unassembled WGS sequence"/>
</dbReference>
<feature type="transmembrane region" description="Helical" evidence="5">
    <location>
        <begin position="164"/>
        <end position="186"/>
    </location>
</feature>
<feature type="transmembrane region" description="Helical" evidence="5">
    <location>
        <begin position="75"/>
        <end position="96"/>
    </location>
</feature>
<keyword evidence="4 5" id="KW-0472">Membrane</keyword>
<evidence type="ECO:0000256" key="4">
    <source>
        <dbReference type="ARBA" id="ARBA00023136"/>
    </source>
</evidence>
<dbReference type="Pfam" id="PF01925">
    <property type="entry name" value="TauE"/>
    <property type="match status" value="1"/>
</dbReference>
<keyword evidence="2 5" id="KW-0812">Transmembrane</keyword>
<feature type="transmembrane region" description="Helical" evidence="5">
    <location>
        <begin position="7"/>
        <end position="40"/>
    </location>
</feature>
<comment type="subcellular location">
    <subcellularLocation>
        <location evidence="5">Cell membrane</location>
        <topology evidence="5">Multi-pass membrane protein</topology>
    </subcellularLocation>
    <subcellularLocation>
        <location evidence="1">Membrane</location>
        <topology evidence="1">Multi-pass membrane protein</topology>
    </subcellularLocation>
</comment>
<feature type="transmembrane region" description="Helical" evidence="5">
    <location>
        <begin position="198"/>
        <end position="216"/>
    </location>
</feature>
<dbReference type="RefSeq" id="WP_184222782.1">
    <property type="nucleotide sequence ID" value="NZ_JACIIU010000008.1"/>
</dbReference>
<evidence type="ECO:0000313" key="6">
    <source>
        <dbReference type="EMBL" id="MBB6261429.1"/>
    </source>
</evidence>
<dbReference type="GO" id="GO:0005886">
    <property type="term" value="C:plasma membrane"/>
    <property type="evidence" value="ECO:0007669"/>
    <property type="project" value="UniProtKB-SubCell"/>
</dbReference>